<reference evidence="1 2" key="1">
    <citation type="submission" date="2021-06" db="EMBL/GenBank/DDBJ databases">
        <title>Caerostris extrusa draft genome.</title>
        <authorList>
            <person name="Kono N."/>
            <person name="Arakawa K."/>
        </authorList>
    </citation>
    <scope>NUCLEOTIDE SEQUENCE [LARGE SCALE GENOMIC DNA]</scope>
</reference>
<keyword evidence="2" id="KW-1185">Reference proteome</keyword>
<dbReference type="Proteomes" id="UP001054945">
    <property type="component" value="Unassembled WGS sequence"/>
</dbReference>
<dbReference type="EMBL" id="BPLR01004007">
    <property type="protein sequence ID" value="GIX91281.1"/>
    <property type="molecule type" value="Genomic_DNA"/>
</dbReference>
<comment type="caution">
    <text evidence="1">The sequence shown here is derived from an EMBL/GenBank/DDBJ whole genome shotgun (WGS) entry which is preliminary data.</text>
</comment>
<sequence length="101" mass="11383">MALSSAVMATVGIHLVKTYSFVNFHAFSSKAEGRFAKKKTPIKQKIKICSPANTKTLELTKVNKNDRLTINSKEDSYIISLKFVANKLSPDDQNWAFQYLL</sequence>
<protein>
    <submittedName>
        <fullName evidence="1">Uncharacterized protein</fullName>
    </submittedName>
</protein>
<accession>A0AAV4P516</accession>
<gene>
    <name evidence="1" type="ORF">CEXT_688951</name>
</gene>
<proteinExistence type="predicted"/>
<evidence type="ECO:0000313" key="1">
    <source>
        <dbReference type="EMBL" id="GIX91281.1"/>
    </source>
</evidence>
<organism evidence="1 2">
    <name type="scientific">Caerostris extrusa</name>
    <name type="common">Bark spider</name>
    <name type="synonym">Caerostris bankana</name>
    <dbReference type="NCBI Taxonomy" id="172846"/>
    <lineage>
        <taxon>Eukaryota</taxon>
        <taxon>Metazoa</taxon>
        <taxon>Ecdysozoa</taxon>
        <taxon>Arthropoda</taxon>
        <taxon>Chelicerata</taxon>
        <taxon>Arachnida</taxon>
        <taxon>Araneae</taxon>
        <taxon>Araneomorphae</taxon>
        <taxon>Entelegynae</taxon>
        <taxon>Araneoidea</taxon>
        <taxon>Araneidae</taxon>
        <taxon>Caerostris</taxon>
    </lineage>
</organism>
<name>A0AAV4P516_CAEEX</name>
<evidence type="ECO:0000313" key="2">
    <source>
        <dbReference type="Proteomes" id="UP001054945"/>
    </source>
</evidence>
<dbReference type="AlphaFoldDB" id="A0AAV4P516"/>